<dbReference type="SMART" id="SM00472">
    <property type="entry name" value="MIR"/>
    <property type="match status" value="3"/>
</dbReference>
<feature type="transmembrane region" description="Helical" evidence="14">
    <location>
        <begin position="162"/>
        <end position="179"/>
    </location>
</feature>
<dbReference type="AlphaFoldDB" id="A0A9N8VN71"/>
<comment type="catalytic activity">
    <reaction evidence="13 14">
        <text>a di-trans,poly-cis-dolichyl beta-D-mannosyl phosphate + L-seryl-[protein] = 3-O-(alpha-D-mannosyl)-L-seryl-[protein] + a di-trans,poly-cis-dolichyl phosphate + H(+)</text>
        <dbReference type="Rhea" id="RHEA:17377"/>
        <dbReference type="Rhea" id="RHEA-COMP:9863"/>
        <dbReference type="Rhea" id="RHEA-COMP:13546"/>
        <dbReference type="Rhea" id="RHEA-COMP:19498"/>
        <dbReference type="Rhea" id="RHEA-COMP:19501"/>
        <dbReference type="ChEBI" id="CHEBI:15378"/>
        <dbReference type="ChEBI" id="CHEBI:29999"/>
        <dbReference type="ChEBI" id="CHEBI:57683"/>
        <dbReference type="ChEBI" id="CHEBI:58211"/>
        <dbReference type="ChEBI" id="CHEBI:137321"/>
        <dbReference type="EC" id="2.4.1.109"/>
    </reaction>
</comment>
<dbReference type="GO" id="GO:0005789">
    <property type="term" value="C:endoplasmic reticulum membrane"/>
    <property type="evidence" value="ECO:0007669"/>
    <property type="project" value="UniProtKB-SubCell"/>
</dbReference>
<keyword evidence="7 14" id="KW-0812">Transmembrane</keyword>
<dbReference type="InterPro" id="IPR032421">
    <property type="entry name" value="PMT_4TMC"/>
</dbReference>
<evidence type="ECO:0000313" key="18">
    <source>
        <dbReference type="Proteomes" id="UP000789739"/>
    </source>
</evidence>
<feature type="region of interest" description="Disordered" evidence="15">
    <location>
        <begin position="1"/>
        <end position="41"/>
    </location>
</feature>
<dbReference type="CDD" id="cd23285">
    <property type="entry name" value="beta-trefoil_MIR_PMT4-like"/>
    <property type="match status" value="1"/>
</dbReference>
<feature type="domain" description="MIR" evidence="16">
    <location>
        <begin position="458"/>
        <end position="515"/>
    </location>
</feature>
<evidence type="ECO:0000256" key="12">
    <source>
        <dbReference type="ARBA" id="ARBA00045085"/>
    </source>
</evidence>
<sequence>MAEIRQRVGKKSDTEAEEFLPQTNLENKTKDESLKYEPPQPEEDEYSNVILIVITGLSFITRLWRISNPSEVVFDEVHFGKFASFYLKRTYFFDVHPPLAKLMLAAMGWFLGYDGHFEFDNIGDDYIKNNVPYVGLRLLPATLGALLVPLTYLILIESGYPVITACFAAGLVLFDNALITQTRLILLDAMLLFFMMCTLYSYIKFYKFRLSPFSTDWWLWLTITGVSLGSTMSVKLVGVFTVFTIGFAVMSDLWELLDIRRGLTMVCMGQYHVTNKLSHDINFEPNKINSNNLEATSLLVRGPGDAFMSPEFQLTLKGNSLNLESHEIRFGDTITLKHKDTSVFLHSHSEKYPLRYEDGRISSQGQQVTGYPHKDSNNHWIVKPAIPFLNSADRPSNDTIKHGDHIRLEHINTRTYLLTHDVASPLMPTNQEFTTIPADNDSRYNETVFEVLIEKGESNTVWKSKASYTRLLHFDTKVALWTHKEALPQWAFKQQEVNGNKNNVEKSNLWYVDEIVGKNVTEVGESKKPPKEIPFIYKFFELQRLMIAHNSGLTKSHPYASSPINWPFLVRGISFWTKNDSRSQIYLIGNPLTWWLSIGAISVFIGIIGAEIISRRRGMAPLHPPVRNRFYNSAGFFVMAWLLHYGPFFLMGRSLFLHHYLPALLCSYLVAAAMFNFMFVDSVNYPVSYPPLVKKPARQVLHALVPWTSYPVAGLLIGATAVAFWFFAPITYGTPGLSVEEVKSITWLDTWDLHFAVK</sequence>
<evidence type="ECO:0000256" key="10">
    <source>
        <dbReference type="ARBA" id="ARBA00022989"/>
    </source>
</evidence>
<dbReference type="Gene3D" id="2.80.10.50">
    <property type="match status" value="1"/>
</dbReference>
<feature type="compositionally biased region" description="Basic and acidic residues" evidence="15">
    <location>
        <begin position="1"/>
        <end position="14"/>
    </location>
</feature>
<dbReference type="Pfam" id="PF16192">
    <property type="entry name" value="PMT_4TMC"/>
    <property type="match status" value="1"/>
</dbReference>
<gene>
    <name evidence="17" type="ORF">PBRASI_LOCUS206</name>
</gene>
<reference evidence="17" key="1">
    <citation type="submission" date="2021-06" db="EMBL/GenBank/DDBJ databases">
        <authorList>
            <person name="Kallberg Y."/>
            <person name="Tangrot J."/>
            <person name="Rosling A."/>
        </authorList>
    </citation>
    <scope>NUCLEOTIDE SEQUENCE</scope>
    <source>
        <strain evidence="17">BR232B</strain>
    </source>
</reference>
<comment type="subcellular location">
    <subcellularLocation>
        <location evidence="1 14">Endoplasmic reticulum membrane</location>
        <topology evidence="1 14">Multi-pass membrane protein</topology>
    </subcellularLocation>
</comment>
<dbReference type="InterPro" id="IPR036300">
    <property type="entry name" value="MIR_dom_sf"/>
</dbReference>
<keyword evidence="5 14" id="KW-0328">Glycosyltransferase</keyword>
<feature type="transmembrane region" description="Helical" evidence="14">
    <location>
        <begin position="131"/>
        <end position="155"/>
    </location>
</feature>
<dbReference type="EC" id="2.4.1.109" evidence="4 14"/>
<feature type="transmembrane region" description="Helical" evidence="14">
    <location>
        <begin position="185"/>
        <end position="205"/>
    </location>
</feature>
<evidence type="ECO:0000256" key="7">
    <source>
        <dbReference type="ARBA" id="ARBA00022692"/>
    </source>
</evidence>
<dbReference type="OrthoDB" id="292747at2759"/>
<dbReference type="InterPro" id="IPR016093">
    <property type="entry name" value="MIR_motif"/>
</dbReference>
<feature type="transmembrane region" description="Helical" evidence="14">
    <location>
        <begin position="592"/>
        <end position="610"/>
    </location>
</feature>
<dbReference type="Pfam" id="PF02815">
    <property type="entry name" value="MIR"/>
    <property type="match status" value="1"/>
</dbReference>
<dbReference type="PANTHER" id="PTHR10050:SF51">
    <property type="entry name" value="PROTEIN O-MANNOSYL-TRANSFERASE 1"/>
    <property type="match status" value="1"/>
</dbReference>
<feature type="domain" description="MIR" evidence="16">
    <location>
        <begin position="397"/>
        <end position="467"/>
    </location>
</feature>
<keyword evidence="9 14" id="KW-0256">Endoplasmic reticulum</keyword>
<evidence type="ECO:0000256" key="5">
    <source>
        <dbReference type="ARBA" id="ARBA00022676"/>
    </source>
</evidence>
<evidence type="ECO:0000256" key="6">
    <source>
        <dbReference type="ARBA" id="ARBA00022679"/>
    </source>
</evidence>
<name>A0A9N8VN71_9GLOM</name>
<feature type="transmembrane region" description="Helical" evidence="14">
    <location>
        <begin position="700"/>
        <end position="728"/>
    </location>
</feature>
<evidence type="ECO:0000256" key="2">
    <source>
        <dbReference type="ARBA" id="ARBA00004922"/>
    </source>
</evidence>
<feature type="domain" description="MIR" evidence="16">
    <location>
        <begin position="325"/>
        <end position="385"/>
    </location>
</feature>
<evidence type="ECO:0000256" key="9">
    <source>
        <dbReference type="ARBA" id="ARBA00022824"/>
    </source>
</evidence>
<feature type="transmembrane region" description="Helical" evidence="14">
    <location>
        <begin position="660"/>
        <end position="679"/>
    </location>
</feature>
<keyword evidence="10 14" id="KW-1133">Transmembrane helix</keyword>
<dbReference type="InterPro" id="IPR027005">
    <property type="entry name" value="PMT-like"/>
</dbReference>
<evidence type="ECO:0000256" key="1">
    <source>
        <dbReference type="ARBA" id="ARBA00004477"/>
    </source>
</evidence>
<comment type="pathway">
    <text evidence="2 14">Protein modification; protein glycosylation.</text>
</comment>
<keyword evidence="18" id="KW-1185">Reference proteome</keyword>
<evidence type="ECO:0000256" key="14">
    <source>
        <dbReference type="RuleBase" id="RU367007"/>
    </source>
</evidence>
<accession>A0A9N8VN71</accession>
<dbReference type="InterPro" id="IPR003342">
    <property type="entry name" value="ArnT-like_N"/>
</dbReference>
<evidence type="ECO:0000313" key="17">
    <source>
        <dbReference type="EMBL" id="CAG8454126.1"/>
    </source>
</evidence>
<evidence type="ECO:0000256" key="13">
    <source>
        <dbReference type="ARBA" id="ARBA00045102"/>
    </source>
</evidence>
<dbReference type="PANTHER" id="PTHR10050">
    <property type="entry name" value="DOLICHYL-PHOSPHATE-MANNOSE--PROTEIN MANNOSYLTRANSFERASE"/>
    <property type="match status" value="1"/>
</dbReference>
<comment type="similarity">
    <text evidence="3 14">Belongs to the glycosyltransferase 39 family.</text>
</comment>
<evidence type="ECO:0000259" key="16">
    <source>
        <dbReference type="PROSITE" id="PS50919"/>
    </source>
</evidence>
<comment type="catalytic activity">
    <reaction evidence="12 14">
        <text>a di-trans,poly-cis-dolichyl beta-D-mannosyl phosphate + L-threonyl-[protein] = 3-O-(alpha-D-mannosyl)-L-threonyl-[protein] + a di-trans,poly-cis-dolichyl phosphate + H(+)</text>
        <dbReference type="Rhea" id="RHEA:53396"/>
        <dbReference type="Rhea" id="RHEA-COMP:11060"/>
        <dbReference type="Rhea" id="RHEA-COMP:13547"/>
        <dbReference type="Rhea" id="RHEA-COMP:19498"/>
        <dbReference type="Rhea" id="RHEA-COMP:19501"/>
        <dbReference type="ChEBI" id="CHEBI:15378"/>
        <dbReference type="ChEBI" id="CHEBI:30013"/>
        <dbReference type="ChEBI" id="CHEBI:57683"/>
        <dbReference type="ChEBI" id="CHEBI:58211"/>
        <dbReference type="ChEBI" id="CHEBI:137323"/>
        <dbReference type="EC" id="2.4.1.109"/>
    </reaction>
</comment>
<evidence type="ECO:0000256" key="15">
    <source>
        <dbReference type="SAM" id="MobiDB-lite"/>
    </source>
</evidence>
<comment type="caution">
    <text evidence="17">The sequence shown here is derived from an EMBL/GenBank/DDBJ whole genome shotgun (WGS) entry which is preliminary data.</text>
</comment>
<dbReference type="PROSITE" id="PS50919">
    <property type="entry name" value="MIR"/>
    <property type="match status" value="3"/>
</dbReference>
<organism evidence="17 18">
    <name type="scientific">Paraglomus brasilianum</name>
    <dbReference type="NCBI Taxonomy" id="144538"/>
    <lineage>
        <taxon>Eukaryota</taxon>
        <taxon>Fungi</taxon>
        <taxon>Fungi incertae sedis</taxon>
        <taxon>Mucoromycota</taxon>
        <taxon>Glomeromycotina</taxon>
        <taxon>Glomeromycetes</taxon>
        <taxon>Paraglomerales</taxon>
        <taxon>Paraglomeraceae</taxon>
        <taxon>Paraglomus</taxon>
    </lineage>
</organism>
<keyword evidence="6 14" id="KW-0808">Transferase</keyword>
<evidence type="ECO:0000256" key="11">
    <source>
        <dbReference type="ARBA" id="ARBA00023136"/>
    </source>
</evidence>
<keyword evidence="11 14" id="KW-0472">Membrane</keyword>
<proteinExistence type="inferred from homology"/>
<evidence type="ECO:0000256" key="8">
    <source>
        <dbReference type="ARBA" id="ARBA00022737"/>
    </source>
</evidence>
<evidence type="ECO:0000256" key="4">
    <source>
        <dbReference type="ARBA" id="ARBA00012839"/>
    </source>
</evidence>
<protein>
    <recommendedName>
        <fullName evidence="4 14">Dolichyl-phosphate-mannose--protein mannosyltransferase</fullName>
        <ecNumber evidence="4 14">2.4.1.109</ecNumber>
    </recommendedName>
</protein>
<evidence type="ECO:0000256" key="3">
    <source>
        <dbReference type="ARBA" id="ARBA00007222"/>
    </source>
</evidence>
<feature type="transmembrane region" description="Helical" evidence="14">
    <location>
        <begin position="217"/>
        <end position="250"/>
    </location>
</feature>
<dbReference type="SUPFAM" id="SSF82109">
    <property type="entry name" value="MIR domain"/>
    <property type="match status" value="1"/>
</dbReference>
<keyword evidence="8" id="KW-0677">Repeat</keyword>
<dbReference type="GO" id="GO:0004169">
    <property type="term" value="F:dolichyl-phosphate-mannose-protein mannosyltransferase activity"/>
    <property type="evidence" value="ECO:0007669"/>
    <property type="project" value="UniProtKB-UniRule"/>
</dbReference>
<dbReference type="EMBL" id="CAJVPI010000009">
    <property type="protein sequence ID" value="CAG8454126.1"/>
    <property type="molecule type" value="Genomic_DNA"/>
</dbReference>
<feature type="transmembrane region" description="Helical" evidence="14">
    <location>
        <begin position="630"/>
        <end position="648"/>
    </location>
</feature>
<comment type="function">
    <text evidence="14">Transfers mannose from Dol-P-mannose to Ser or Thr residues on proteins.</text>
</comment>
<dbReference type="Proteomes" id="UP000789739">
    <property type="component" value="Unassembled WGS sequence"/>
</dbReference>
<dbReference type="Pfam" id="PF02366">
    <property type="entry name" value="PMT"/>
    <property type="match status" value="1"/>
</dbReference>